<protein>
    <submittedName>
        <fullName evidence="4">Helix-turn-helix transcriptional regulator</fullName>
    </submittedName>
</protein>
<feature type="coiled-coil region" evidence="2">
    <location>
        <begin position="73"/>
        <end position="105"/>
    </location>
</feature>
<dbReference type="EMBL" id="DVHU01000104">
    <property type="protein sequence ID" value="HIR94035.1"/>
    <property type="molecule type" value="Genomic_DNA"/>
</dbReference>
<accession>A0A9D1ELC0</accession>
<dbReference type="Gene3D" id="1.10.260.40">
    <property type="entry name" value="lambda repressor-like DNA-binding domains"/>
    <property type="match status" value="1"/>
</dbReference>
<dbReference type="PANTHER" id="PTHR46558">
    <property type="entry name" value="TRACRIPTIONAL REGULATORY PROTEIN-RELATED-RELATED"/>
    <property type="match status" value="1"/>
</dbReference>
<evidence type="ECO:0000313" key="5">
    <source>
        <dbReference type="Proteomes" id="UP000886841"/>
    </source>
</evidence>
<reference evidence="4" key="2">
    <citation type="journal article" date="2021" name="PeerJ">
        <title>Extensive microbial diversity within the chicken gut microbiome revealed by metagenomics and culture.</title>
        <authorList>
            <person name="Gilroy R."/>
            <person name="Ravi A."/>
            <person name="Getino M."/>
            <person name="Pursley I."/>
            <person name="Horton D.L."/>
            <person name="Alikhan N.F."/>
            <person name="Baker D."/>
            <person name="Gharbi K."/>
            <person name="Hall N."/>
            <person name="Watson M."/>
            <person name="Adriaenssens E.M."/>
            <person name="Foster-Nyarko E."/>
            <person name="Jarju S."/>
            <person name="Secka A."/>
            <person name="Antonio M."/>
            <person name="Oren A."/>
            <person name="Chaudhuri R.R."/>
            <person name="La Ragione R."/>
            <person name="Hildebrand F."/>
            <person name="Pallen M.J."/>
        </authorList>
    </citation>
    <scope>NUCLEOTIDE SEQUENCE</scope>
    <source>
        <strain evidence="4">ChiSxjej1B13-7041</strain>
    </source>
</reference>
<dbReference type="PROSITE" id="PS50943">
    <property type="entry name" value="HTH_CROC1"/>
    <property type="match status" value="1"/>
</dbReference>
<dbReference type="InterPro" id="IPR001387">
    <property type="entry name" value="Cro/C1-type_HTH"/>
</dbReference>
<dbReference type="CDD" id="cd00093">
    <property type="entry name" value="HTH_XRE"/>
    <property type="match status" value="1"/>
</dbReference>
<dbReference type="SUPFAM" id="SSF47413">
    <property type="entry name" value="lambda repressor-like DNA-binding domains"/>
    <property type="match status" value="1"/>
</dbReference>
<dbReference type="SMART" id="SM00530">
    <property type="entry name" value="HTH_XRE"/>
    <property type="match status" value="1"/>
</dbReference>
<dbReference type="InterPro" id="IPR010982">
    <property type="entry name" value="Lambda_DNA-bd_dom_sf"/>
</dbReference>
<dbReference type="PANTHER" id="PTHR46558:SF11">
    <property type="entry name" value="HTH-TYPE TRANSCRIPTIONAL REGULATOR XRE"/>
    <property type="match status" value="1"/>
</dbReference>
<comment type="caution">
    <text evidence="4">The sequence shown here is derived from an EMBL/GenBank/DDBJ whole genome shotgun (WGS) entry which is preliminary data.</text>
</comment>
<feature type="domain" description="HTH cro/C1-type" evidence="3">
    <location>
        <begin position="10"/>
        <end position="64"/>
    </location>
</feature>
<proteinExistence type="predicted"/>
<reference evidence="4" key="1">
    <citation type="submission" date="2020-10" db="EMBL/GenBank/DDBJ databases">
        <authorList>
            <person name="Gilroy R."/>
        </authorList>
    </citation>
    <scope>NUCLEOTIDE SEQUENCE</scope>
    <source>
        <strain evidence="4">ChiSxjej1B13-7041</strain>
    </source>
</reference>
<dbReference type="Proteomes" id="UP000886841">
    <property type="component" value="Unassembled WGS sequence"/>
</dbReference>
<name>A0A9D1ELC0_9FIRM</name>
<gene>
    <name evidence="4" type="ORF">IAB98_11520</name>
</gene>
<keyword evidence="2" id="KW-0175">Coiled coil</keyword>
<dbReference type="GO" id="GO:0003677">
    <property type="term" value="F:DNA binding"/>
    <property type="evidence" value="ECO:0007669"/>
    <property type="project" value="UniProtKB-KW"/>
</dbReference>
<dbReference type="Pfam" id="PF01381">
    <property type="entry name" value="HTH_3"/>
    <property type="match status" value="1"/>
</dbReference>
<evidence type="ECO:0000256" key="1">
    <source>
        <dbReference type="ARBA" id="ARBA00023125"/>
    </source>
</evidence>
<organism evidence="4 5">
    <name type="scientific">Candidatus Egerieimonas intestinavium</name>
    <dbReference type="NCBI Taxonomy" id="2840777"/>
    <lineage>
        <taxon>Bacteria</taxon>
        <taxon>Bacillati</taxon>
        <taxon>Bacillota</taxon>
        <taxon>Clostridia</taxon>
        <taxon>Lachnospirales</taxon>
        <taxon>Lachnospiraceae</taxon>
        <taxon>Lachnospiraceae incertae sedis</taxon>
        <taxon>Candidatus Egerieimonas</taxon>
    </lineage>
</organism>
<evidence type="ECO:0000256" key="2">
    <source>
        <dbReference type="SAM" id="Coils"/>
    </source>
</evidence>
<dbReference type="AlphaFoldDB" id="A0A9D1ELC0"/>
<evidence type="ECO:0000313" key="4">
    <source>
        <dbReference type="EMBL" id="HIR94035.1"/>
    </source>
</evidence>
<sequence length="375" mass="43042">MEQMNIGENILRLRREHRITQEVLADFVGVTKASVSKWETNQSKPDILLLPQLAAFFGVTVDELLGYEPQLSKEQIQKLYRELAEDFTRLELEQVEEKIDAYVNRYYSCYPFLFQVCILWLNHYMLAQEPEKQAELLKRIQKLCGRIQEGSRDSRLCGDAAMLSAMVSMYLGKPQELITILEEERNPGRLSQQGDALLTSAYLMKGDLEKARSFSQISMYLNLGNLLGNASRYLAACAGELPVIRETVRRIGRVTEEYRLVKLMPNNVAGFAYQAALSFLAFEEKEEALGQLKIYMACLRELLKEQGLLLHGDDYFDRLEHWIQRLDSGAEAPRDRKSVLRDMAASLDAPAFAPLGEDKIFRQLKTELREILHFS</sequence>
<evidence type="ECO:0000259" key="3">
    <source>
        <dbReference type="PROSITE" id="PS50943"/>
    </source>
</evidence>
<keyword evidence="1" id="KW-0238">DNA-binding</keyword>